<dbReference type="KEGG" id="pmad:BAY61_15770"/>
<dbReference type="Pfam" id="PF05762">
    <property type="entry name" value="VWA_CoxE"/>
    <property type="match status" value="1"/>
</dbReference>
<dbReference type="InterPro" id="IPR008912">
    <property type="entry name" value="Uncharacterised_CoxE"/>
</dbReference>
<reference evidence="1 2" key="1">
    <citation type="submission" date="2016-10" db="EMBL/GenBank/DDBJ databases">
        <authorList>
            <person name="de Groot N.N."/>
        </authorList>
    </citation>
    <scope>NUCLEOTIDE SEQUENCE [LARGE SCALE GENOMIC DNA]</scope>
    <source>
        <strain evidence="1 2">CGMCC 4.5506</strain>
    </source>
</reference>
<sequence>MSAAAVQARLVEFARALRERGIGVGTGETVDAAAAVEVLGFAERDRLREALAATMLRGPGQRPVFDAVFDLYFPAAVGSAEGADSALSVPELREALVSALALGDEGRLRALAAAGVETLGAYGALGAGGSGEGAGQAMSGWSAYQALGEIRPDALLHKVLAAMGAAGEDGTDGDPLGAVLSEREARARIGAFTEYVNAEARRRTAELRGRERIARYAVAPQDELVSFTSATREQLAQLRRTIQPLSRKLATRLAARRRKARRGEIDVRRTLRRSLATGGVPMRPAMRDRAPGRPDLLLLCDMSGSVAGFAQFTLLLTRALSDQFSKIRSFAFIGRTDEITHILAGGGGDPERLAARILAEAKVTVWGMSSDYGNSLGTFADGWADAVGPRTSVLILGDGRTNGGDENVAALRRIAARAKHVFWLNPERESLWGTGDSAALRYAKVVPMFECRNVRQLSYVVSELLPG</sequence>
<proteinExistence type="predicted"/>
<dbReference type="Proteomes" id="UP000199494">
    <property type="component" value="Unassembled WGS sequence"/>
</dbReference>
<evidence type="ECO:0000313" key="1">
    <source>
        <dbReference type="EMBL" id="SDD01659.1"/>
    </source>
</evidence>
<dbReference type="STRING" id="530584.SAMN05421630_105200"/>
<dbReference type="OrthoDB" id="5174525at2"/>
<dbReference type="InterPro" id="IPR011195">
    <property type="entry name" value="UCP010256"/>
</dbReference>
<accession>A0A222VR56</accession>
<dbReference type="PIRSF" id="PIRSF010256">
    <property type="entry name" value="CoxE_vWa"/>
    <property type="match status" value="1"/>
</dbReference>
<dbReference type="PANTHER" id="PTHR39338">
    <property type="entry name" value="BLL5662 PROTEIN-RELATED"/>
    <property type="match status" value="1"/>
</dbReference>
<organism evidence="1 2">
    <name type="scientific">Prauserella marina</name>
    <dbReference type="NCBI Taxonomy" id="530584"/>
    <lineage>
        <taxon>Bacteria</taxon>
        <taxon>Bacillati</taxon>
        <taxon>Actinomycetota</taxon>
        <taxon>Actinomycetes</taxon>
        <taxon>Pseudonocardiales</taxon>
        <taxon>Pseudonocardiaceae</taxon>
        <taxon>Prauserella</taxon>
    </lineage>
</organism>
<dbReference type="AlphaFoldDB" id="A0A222VR56"/>
<keyword evidence="2" id="KW-1185">Reference proteome</keyword>
<dbReference type="RefSeq" id="WP_091804535.1">
    <property type="nucleotide sequence ID" value="NZ_CP016353.1"/>
</dbReference>
<evidence type="ECO:0000313" key="2">
    <source>
        <dbReference type="Proteomes" id="UP000199494"/>
    </source>
</evidence>
<dbReference type="PANTHER" id="PTHR39338:SF5">
    <property type="entry name" value="BLR6139 PROTEIN"/>
    <property type="match status" value="1"/>
</dbReference>
<dbReference type="EMBL" id="FMZE01000005">
    <property type="protein sequence ID" value="SDD01659.1"/>
    <property type="molecule type" value="Genomic_DNA"/>
</dbReference>
<protein>
    <submittedName>
        <fullName evidence="1">Uncharacterized protein</fullName>
    </submittedName>
</protein>
<gene>
    <name evidence="1" type="ORF">SAMN05421630_105200</name>
</gene>
<name>A0A222VR56_9PSEU</name>